<proteinExistence type="predicted"/>
<dbReference type="KEGG" id="bpb:bpr_IV150"/>
<evidence type="ECO:0000313" key="3">
    <source>
        <dbReference type="Proteomes" id="UP000001299"/>
    </source>
</evidence>
<dbReference type="SUPFAM" id="SSF46689">
    <property type="entry name" value="Homeodomain-like"/>
    <property type="match status" value="1"/>
</dbReference>
<feature type="domain" description="Mor transcription activator" evidence="1">
    <location>
        <begin position="33"/>
        <end position="114"/>
    </location>
</feature>
<dbReference type="Proteomes" id="UP000001299">
    <property type="component" value="Plasmid pCY186"/>
</dbReference>
<protein>
    <recommendedName>
        <fullName evidence="1">Mor transcription activator domain-containing protein</fullName>
    </recommendedName>
</protein>
<dbReference type="InterPro" id="IPR014875">
    <property type="entry name" value="Mor_transcription_activator"/>
</dbReference>
<gene>
    <name evidence="2" type="ordered locus">bpr_IV150</name>
</gene>
<dbReference type="EMBL" id="CP001813">
    <property type="protein sequence ID" value="ADL36514.1"/>
    <property type="molecule type" value="Genomic_DNA"/>
</dbReference>
<organism evidence="2 3">
    <name type="scientific">Butyrivibrio proteoclasticus (strain ATCC 51982 / DSM 14932 / B316)</name>
    <name type="common">Clostridium proteoclasticum</name>
    <dbReference type="NCBI Taxonomy" id="515622"/>
    <lineage>
        <taxon>Bacteria</taxon>
        <taxon>Bacillati</taxon>
        <taxon>Bacillota</taxon>
        <taxon>Clostridia</taxon>
        <taxon>Lachnospirales</taxon>
        <taxon>Lachnospiraceae</taxon>
        <taxon>Butyrivibrio</taxon>
    </lineage>
</organism>
<geneLocation type="plasmid" evidence="2 3">
    <name>pCY186</name>
</geneLocation>
<dbReference type="HOGENOM" id="CLU_141450_2_2_9"/>
<dbReference type="eggNOG" id="COG5566">
    <property type="taxonomic scope" value="Bacteria"/>
</dbReference>
<reference evidence="2 3" key="1">
    <citation type="journal article" date="2010" name="PLoS ONE">
        <title>The glycobiome of the rumen bacterium Butyrivibrio proteoclasticus B316(T) highlights adaptation to a polysaccharide-rich environment.</title>
        <authorList>
            <person name="Kelly W.J."/>
            <person name="Leahy S.C."/>
            <person name="Altermann E."/>
            <person name="Yeoman C.J."/>
            <person name="Dunne J.C."/>
            <person name="Kong Z."/>
            <person name="Pacheco D.M."/>
            <person name="Li D."/>
            <person name="Noel S.J."/>
            <person name="Moon C.D."/>
            <person name="Cookson A.L."/>
            <person name="Attwood G.T."/>
        </authorList>
    </citation>
    <scope>NUCLEOTIDE SEQUENCE [LARGE SCALE GENOMIC DNA]</scope>
    <source>
        <strain evidence="3">ATCC 51982 / DSM 14932 / B316</strain>
        <plasmid evidence="3">Plasmid pCY186</plasmid>
    </source>
</reference>
<dbReference type="RefSeq" id="WP_013283162.1">
    <property type="nucleotide sequence ID" value="NC_014390.1"/>
</dbReference>
<sequence>MNISENTTTDIFKNSSVEYRNEEVIVINSNPDRYSGVYKEMADLLGDAAAVKIWKRFSGLNISFPQRLYSKEFTRQFIEENMETMRPHDIARNVNLSERRIRQIINEIKNEKENGRNA</sequence>
<evidence type="ECO:0000259" key="1">
    <source>
        <dbReference type="Pfam" id="PF08765"/>
    </source>
</evidence>
<dbReference type="AlphaFoldDB" id="E0S532"/>
<keyword evidence="2" id="KW-0614">Plasmid</keyword>
<dbReference type="Pfam" id="PF08765">
    <property type="entry name" value="Mor"/>
    <property type="match status" value="1"/>
</dbReference>
<accession>E0S532</accession>
<evidence type="ECO:0000313" key="2">
    <source>
        <dbReference type="EMBL" id="ADL36514.1"/>
    </source>
</evidence>
<keyword evidence="3" id="KW-1185">Reference proteome</keyword>
<dbReference type="InterPro" id="IPR009057">
    <property type="entry name" value="Homeodomain-like_sf"/>
</dbReference>
<name>E0S532_BUTPB</name>